<evidence type="ECO:0008006" key="3">
    <source>
        <dbReference type="Google" id="ProtNLM"/>
    </source>
</evidence>
<organism evidence="1 2">
    <name type="scientific">Chryseobacterium vrystaatense</name>
    <dbReference type="NCBI Taxonomy" id="307480"/>
    <lineage>
        <taxon>Bacteria</taxon>
        <taxon>Pseudomonadati</taxon>
        <taxon>Bacteroidota</taxon>
        <taxon>Flavobacteriia</taxon>
        <taxon>Flavobacteriales</taxon>
        <taxon>Weeksellaceae</taxon>
        <taxon>Chryseobacterium group</taxon>
        <taxon>Chryseobacterium</taxon>
    </lineage>
</organism>
<name>A0A1M5N6G9_9FLAO</name>
<evidence type="ECO:0000313" key="2">
    <source>
        <dbReference type="Proteomes" id="UP000184108"/>
    </source>
</evidence>
<sequence length="378" mass="44762">MIRYLSKRNEEALFLRKIKPFIYLYDGKDRMNIFALQIIQDMFSKIIVHRVGNKINGESLTLSQEELKLEEGMAELLEDYFLGSFKSEETFNFYSDTYLVNNPVYSSVSEIFEDKAKFLWESENIAKHLFEAAENPRVQGGELFIVLFEEESDRPDKVDKIGIFKTEKRESFLKISPNEETFDIEKDQGIGLSKIDKAALIYNNNKETGYVLSVVDNNKNGDMYYWFEDFLKVKQRDDEYFHTQEALMVYKDYITKQLPQEFEVSKADQADFLNKSINFFKEKEEFKLDEFATEVLGDEHVIESFVNFKTDYEQDMQVNIAEEFPISEAAVKKTQRHFKSIIKLDKNFHIYIHGDRQKLEMGEDDKGKYYRLYFEKEV</sequence>
<dbReference type="Pfam" id="PF04245">
    <property type="entry name" value="NA37"/>
    <property type="match status" value="1"/>
</dbReference>
<reference evidence="2" key="1">
    <citation type="submission" date="2016-11" db="EMBL/GenBank/DDBJ databases">
        <authorList>
            <person name="Varghese N."/>
            <person name="Submissions S."/>
        </authorList>
    </citation>
    <scope>NUCLEOTIDE SEQUENCE [LARGE SCALE GENOMIC DNA]</scope>
    <source>
        <strain evidence="2">YR203</strain>
    </source>
</reference>
<dbReference type="Proteomes" id="UP000184108">
    <property type="component" value="Unassembled WGS sequence"/>
</dbReference>
<dbReference type="GO" id="GO:0009295">
    <property type="term" value="C:nucleoid"/>
    <property type="evidence" value="ECO:0007669"/>
    <property type="project" value="InterPro"/>
</dbReference>
<dbReference type="InterPro" id="IPR007358">
    <property type="entry name" value="Nucleoid_associated_NdpA"/>
</dbReference>
<protein>
    <recommendedName>
        <fullName evidence="3">Nucleoid associated protein NdpA</fullName>
    </recommendedName>
</protein>
<evidence type="ECO:0000313" key="1">
    <source>
        <dbReference type="EMBL" id="SHG84593.1"/>
    </source>
</evidence>
<dbReference type="EMBL" id="FQVE01000008">
    <property type="protein sequence ID" value="SHG84593.1"/>
    <property type="molecule type" value="Genomic_DNA"/>
</dbReference>
<gene>
    <name evidence="1" type="ORF">SAMN02787073_4944</name>
</gene>
<proteinExistence type="predicted"/>
<accession>A0A1M5N6G9</accession>
<dbReference type="AlphaFoldDB" id="A0A1M5N6G9"/>